<reference evidence="1" key="1">
    <citation type="submission" date="2020-09" db="EMBL/GenBank/DDBJ databases">
        <title>A novel bacterium of genus Hazenella, isolated from South China Sea.</title>
        <authorList>
            <person name="Huang H."/>
            <person name="Mo K."/>
            <person name="Hu Y."/>
        </authorList>
    </citation>
    <scope>NUCLEOTIDE SEQUENCE</scope>
    <source>
        <strain evidence="1">IB182357</strain>
    </source>
</reference>
<organism evidence="1 2">
    <name type="scientific">Polycladospora coralii</name>
    <dbReference type="NCBI Taxonomy" id="2771432"/>
    <lineage>
        <taxon>Bacteria</taxon>
        <taxon>Bacillati</taxon>
        <taxon>Bacillota</taxon>
        <taxon>Bacilli</taxon>
        <taxon>Bacillales</taxon>
        <taxon>Thermoactinomycetaceae</taxon>
        <taxon>Polycladospora</taxon>
    </lineage>
</organism>
<dbReference type="InterPro" id="IPR021508">
    <property type="entry name" value="Gp17-like"/>
</dbReference>
<evidence type="ECO:0000313" key="2">
    <source>
        <dbReference type="Proteomes" id="UP000661691"/>
    </source>
</evidence>
<keyword evidence="2" id="KW-1185">Reference proteome</keyword>
<dbReference type="AlphaFoldDB" id="A0A926N662"/>
<proteinExistence type="predicted"/>
<evidence type="ECO:0000313" key="1">
    <source>
        <dbReference type="EMBL" id="MBD1372499.1"/>
    </source>
</evidence>
<dbReference type="InterPro" id="IPR053745">
    <property type="entry name" value="Viral_Tail_Comp_sf"/>
</dbReference>
<protein>
    <submittedName>
        <fullName evidence="1">DUF3168 domain-containing protein</fullName>
    </submittedName>
</protein>
<accession>A0A926N662</accession>
<dbReference type="Gene3D" id="3.30.2000.30">
    <property type="match status" value="1"/>
</dbReference>
<gene>
    <name evidence="1" type="ORF">IC620_09030</name>
</gene>
<name>A0A926N662_9BACL</name>
<dbReference type="Proteomes" id="UP000661691">
    <property type="component" value="Unassembled WGS sequence"/>
</dbReference>
<dbReference type="RefSeq" id="WP_191141988.1">
    <property type="nucleotide sequence ID" value="NZ_JACXAH010000011.1"/>
</dbReference>
<sequence>MLLSVHQQIIDLLKRDTNLMDKISGVYEYVPENPTYPFVVVTGGNSIPLQTTTSRGETATLIIEAYSSKSYEELKNVWVEVEKLLMNQVITFTDYGEVMCSLMKSTIAYDKAKLYKVSMQMNLDI</sequence>
<comment type="caution">
    <text evidence="1">The sequence shown here is derived from an EMBL/GenBank/DDBJ whole genome shotgun (WGS) entry which is preliminary data.</text>
</comment>
<dbReference type="Pfam" id="PF11367">
    <property type="entry name" value="Tail_completion_gp17"/>
    <property type="match status" value="1"/>
</dbReference>
<dbReference type="EMBL" id="JACXAH010000011">
    <property type="protein sequence ID" value="MBD1372499.1"/>
    <property type="molecule type" value="Genomic_DNA"/>
</dbReference>